<keyword evidence="4" id="KW-1185">Reference proteome</keyword>
<accession>A0AAN4ZCZ8</accession>
<dbReference type="AlphaFoldDB" id="A0AAN4ZCZ8"/>
<evidence type="ECO:0008006" key="5">
    <source>
        <dbReference type="Google" id="ProtNLM"/>
    </source>
</evidence>
<evidence type="ECO:0000256" key="1">
    <source>
        <dbReference type="SAM" id="Phobius"/>
    </source>
</evidence>
<gene>
    <name evidence="3" type="ORF">PMAYCL1PPCAC_07884</name>
</gene>
<dbReference type="Proteomes" id="UP001328107">
    <property type="component" value="Unassembled WGS sequence"/>
</dbReference>
<dbReference type="EMBL" id="BTRK01000002">
    <property type="protein sequence ID" value="GMR37689.1"/>
    <property type="molecule type" value="Genomic_DNA"/>
</dbReference>
<keyword evidence="1" id="KW-0812">Transmembrane</keyword>
<evidence type="ECO:0000313" key="4">
    <source>
        <dbReference type="Proteomes" id="UP001328107"/>
    </source>
</evidence>
<dbReference type="PANTHER" id="PTHR47520">
    <property type="entry name" value="CX DOMAIN-CONTAINING PROTEIN-RELATED"/>
    <property type="match status" value="1"/>
</dbReference>
<protein>
    <recommendedName>
        <fullName evidence="5">CX domain-containing protein</fullName>
    </recommendedName>
</protein>
<feature type="chain" id="PRO_5043037342" description="CX domain-containing protein" evidence="2">
    <location>
        <begin position="24"/>
        <end position="291"/>
    </location>
</feature>
<keyword evidence="2" id="KW-0732">Signal</keyword>
<comment type="caution">
    <text evidence="3">The sequence shown here is derived from an EMBL/GenBank/DDBJ whole genome shotgun (WGS) entry which is preliminary data.</text>
</comment>
<name>A0AAN4ZCZ8_9BILA</name>
<feature type="transmembrane region" description="Helical" evidence="1">
    <location>
        <begin position="234"/>
        <end position="257"/>
    </location>
</feature>
<keyword evidence="1" id="KW-1133">Transmembrane helix</keyword>
<keyword evidence="1" id="KW-0472">Membrane</keyword>
<dbReference type="PANTHER" id="PTHR47520:SF13">
    <property type="entry name" value="PROTEIN CBG10012"/>
    <property type="match status" value="1"/>
</dbReference>
<evidence type="ECO:0000256" key="2">
    <source>
        <dbReference type="SAM" id="SignalP"/>
    </source>
</evidence>
<reference evidence="4" key="1">
    <citation type="submission" date="2022-10" db="EMBL/GenBank/DDBJ databases">
        <title>Genome assembly of Pristionchus species.</title>
        <authorList>
            <person name="Yoshida K."/>
            <person name="Sommer R.J."/>
        </authorList>
    </citation>
    <scope>NUCLEOTIDE SEQUENCE [LARGE SCALE GENOMIC DNA]</scope>
    <source>
        <strain evidence="4">RS5460</strain>
    </source>
</reference>
<feature type="signal peptide" evidence="2">
    <location>
        <begin position="1"/>
        <end position="23"/>
    </location>
</feature>
<organism evidence="3 4">
    <name type="scientific">Pristionchus mayeri</name>
    <dbReference type="NCBI Taxonomy" id="1317129"/>
    <lineage>
        <taxon>Eukaryota</taxon>
        <taxon>Metazoa</taxon>
        <taxon>Ecdysozoa</taxon>
        <taxon>Nematoda</taxon>
        <taxon>Chromadorea</taxon>
        <taxon>Rhabditida</taxon>
        <taxon>Rhabditina</taxon>
        <taxon>Diplogasteromorpha</taxon>
        <taxon>Diplogasteroidea</taxon>
        <taxon>Neodiplogasteridae</taxon>
        <taxon>Pristionchus</taxon>
    </lineage>
</organism>
<proteinExistence type="predicted"/>
<evidence type="ECO:0000313" key="3">
    <source>
        <dbReference type="EMBL" id="GMR37689.1"/>
    </source>
</evidence>
<sequence>MSELHPFIRQLSLLLFLYISSSGATVIHTHTKEGCKVDKHHVKSTSLRRSNESGATVHISSFRGGGSAQESDEPLVNSSVIYYSLFDQKSFTAVFKQQIEEKAAFERKINPHNFSLSTHQFMKIPQTVIDAKRPVTIGKSSLYYFWNVSGFSPDDNMNECFHYTTMNDDASVSFCNVSTMERCAANISDLPHFAPLTFFDKDGGRLTQFSWFCRAGQVCCAFECCDRYDLTIPAIVGSLAFLAIFILVLFCCCKIAVKKRNEWKSARARANAPVRFERVNSDPRLRESQML</sequence>